<gene>
    <name evidence="1" type="ORF">GSCOC_T00029066001</name>
</gene>
<dbReference type="Gramene" id="CDO99473">
    <property type="protein sequence ID" value="CDO99473"/>
    <property type="gene ID" value="GSCOC_T00029066001"/>
</dbReference>
<dbReference type="PhylomeDB" id="A0A068TVV1"/>
<accession>A0A068TVV1</accession>
<protein>
    <recommendedName>
        <fullName evidence="3">F-box domain-containing protein</fullName>
    </recommendedName>
</protein>
<dbReference type="SUPFAM" id="SSF81383">
    <property type="entry name" value="F-box domain"/>
    <property type="match status" value="1"/>
</dbReference>
<evidence type="ECO:0008006" key="3">
    <source>
        <dbReference type="Google" id="ProtNLM"/>
    </source>
</evidence>
<dbReference type="AlphaFoldDB" id="A0A068TVV1"/>
<dbReference type="InterPro" id="IPR036047">
    <property type="entry name" value="F-box-like_dom_sf"/>
</dbReference>
<dbReference type="PANTHER" id="PTHR31215">
    <property type="entry name" value="OS05G0510400 PROTEIN-RELATED"/>
    <property type="match status" value="1"/>
</dbReference>
<dbReference type="OrthoDB" id="812961at2759"/>
<keyword evidence="2" id="KW-1185">Reference proteome</keyword>
<proteinExistence type="predicted"/>
<evidence type="ECO:0000313" key="1">
    <source>
        <dbReference type="EMBL" id="CDO99473.1"/>
    </source>
</evidence>
<organism evidence="1 2">
    <name type="scientific">Coffea canephora</name>
    <name type="common">Robusta coffee</name>
    <dbReference type="NCBI Taxonomy" id="49390"/>
    <lineage>
        <taxon>Eukaryota</taxon>
        <taxon>Viridiplantae</taxon>
        <taxon>Streptophyta</taxon>
        <taxon>Embryophyta</taxon>
        <taxon>Tracheophyta</taxon>
        <taxon>Spermatophyta</taxon>
        <taxon>Magnoliopsida</taxon>
        <taxon>eudicotyledons</taxon>
        <taxon>Gunneridae</taxon>
        <taxon>Pentapetalae</taxon>
        <taxon>asterids</taxon>
        <taxon>lamiids</taxon>
        <taxon>Gentianales</taxon>
        <taxon>Rubiaceae</taxon>
        <taxon>Ixoroideae</taxon>
        <taxon>Gardenieae complex</taxon>
        <taxon>Bertiereae - Coffeeae clade</taxon>
        <taxon>Coffeeae</taxon>
        <taxon>Coffea</taxon>
    </lineage>
</organism>
<dbReference type="EMBL" id="HG739088">
    <property type="protein sequence ID" value="CDO99473.1"/>
    <property type="molecule type" value="Genomic_DNA"/>
</dbReference>
<dbReference type="InParanoid" id="A0A068TVV1"/>
<dbReference type="InterPro" id="IPR044809">
    <property type="entry name" value="AUF1-like"/>
</dbReference>
<dbReference type="Proteomes" id="UP000295252">
    <property type="component" value="Chromosome IV"/>
</dbReference>
<reference evidence="2" key="1">
    <citation type="journal article" date="2014" name="Science">
        <title>The coffee genome provides insight into the convergent evolution of caffeine biosynthesis.</title>
        <authorList>
            <person name="Denoeud F."/>
            <person name="Carretero-Paulet L."/>
            <person name="Dereeper A."/>
            <person name="Droc G."/>
            <person name="Guyot R."/>
            <person name="Pietrella M."/>
            <person name="Zheng C."/>
            <person name="Alberti A."/>
            <person name="Anthony F."/>
            <person name="Aprea G."/>
            <person name="Aury J.M."/>
            <person name="Bento P."/>
            <person name="Bernard M."/>
            <person name="Bocs S."/>
            <person name="Campa C."/>
            <person name="Cenci A."/>
            <person name="Combes M.C."/>
            <person name="Crouzillat D."/>
            <person name="Da Silva C."/>
            <person name="Daddiego L."/>
            <person name="De Bellis F."/>
            <person name="Dussert S."/>
            <person name="Garsmeur O."/>
            <person name="Gayraud T."/>
            <person name="Guignon V."/>
            <person name="Jahn K."/>
            <person name="Jamilloux V."/>
            <person name="Joet T."/>
            <person name="Labadie K."/>
            <person name="Lan T."/>
            <person name="Leclercq J."/>
            <person name="Lepelley M."/>
            <person name="Leroy T."/>
            <person name="Li L.T."/>
            <person name="Librado P."/>
            <person name="Lopez L."/>
            <person name="Munoz A."/>
            <person name="Noel B."/>
            <person name="Pallavicini A."/>
            <person name="Perrotta G."/>
            <person name="Poncet V."/>
            <person name="Pot D."/>
            <person name="Priyono X."/>
            <person name="Rigoreau M."/>
            <person name="Rouard M."/>
            <person name="Rozas J."/>
            <person name="Tranchant-Dubreuil C."/>
            <person name="VanBuren R."/>
            <person name="Zhang Q."/>
            <person name="Andrade A.C."/>
            <person name="Argout X."/>
            <person name="Bertrand B."/>
            <person name="de Kochko A."/>
            <person name="Graziosi G."/>
            <person name="Henry R.J."/>
            <person name="Jayarama X."/>
            <person name="Ming R."/>
            <person name="Nagai C."/>
            <person name="Rounsley S."/>
            <person name="Sankoff D."/>
            <person name="Giuliano G."/>
            <person name="Albert V.A."/>
            <person name="Wincker P."/>
            <person name="Lashermes P."/>
        </authorList>
    </citation>
    <scope>NUCLEOTIDE SEQUENCE [LARGE SCALE GENOMIC DNA]</scope>
    <source>
        <strain evidence="2">cv. DH200-94</strain>
    </source>
</reference>
<name>A0A068TVV1_COFCA</name>
<sequence>MEDSLHQTILLPEAPVHSILKEEESSKNPFERLPDDLIVSHILDKIYEAKSLCLISLVSRRFSSLVYQTHVLSLRIALYWGRAPGQVLDFETCAKFLAKFSSIKSLYVELDYSRNLSGDVDPPVVKWKIDTESASFMILTARSLQLGTTDDDNDQGNAFNPDHFRLLRRFFNCCMIMACWWFKFVEKLVRLLPESLQKVVVADSKREGKVHFARRDIIRMRNGNSNFGVGETNVKAWHAPFLILPLSGYVMKTVTLFIIKGTDRSDSDDLLIAKEAFDGEDDHQVYVEAIEETMKRDLISQDVLPARDFSFYLNLD</sequence>
<evidence type="ECO:0000313" key="2">
    <source>
        <dbReference type="Proteomes" id="UP000295252"/>
    </source>
</evidence>